<proteinExistence type="predicted"/>
<reference evidence="1" key="1">
    <citation type="submission" date="2017-07" db="EMBL/GenBank/DDBJ databases">
        <authorList>
            <person name="Mikheyev A."/>
            <person name="Grau M."/>
        </authorList>
    </citation>
    <scope>NUCLEOTIDE SEQUENCE</scope>
    <source>
        <tissue evidence="1">Venom_gland</tissue>
    </source>
</reference>
<protein>
    <submittedName>
        <fullName evidence="1">Uncharacterized protein</fullName>
    </submittedName>
</protein>
<name>A0A2D4HTG3_MICLE</name>
<dbReference type="EMBL" id="IACK01058176">
    <property type="protein sequence ID" value="LAA75262.1"/>
    <property type="molecule type" value="Transcribed_RNA"/>
</dbReference>
<sequence>MKAYLRGITIACTANRNKEKWKKQNLLIKKLKELEDRSMKAPGDKQTKNDFILLKHELNILEQEDLIKTMLYTKQNYFEHANKPGRWLAYKLKKENKKEP</sequence>
<dbReference type="AlphaFoldDB" id="A0A2D4HTG3"/>
<accession>A0A2D4HTG3</accession>
<reference evidence="1" key="2">
    <citation type="submission" date="2017-11" db="EMBL/GenBank/DDBJ databases">
        <title>Coralsnake Venomics: Analyses of Venom Gland Transcriptomes and Proteomes of Six Brazilian Taxa.</title>
        <authorList>
            <person name="Aird S.D."/>
            <person name="Jorge da Silva N."/>
            <person name="Qiu L."/>
            <person name="Villar-Briones A."/>
            <person name="Aparecida-Saddi V."/>
            <person name="Campos-Telles M.P."/>
            <person name="Grau M."/>
            <person name="Mikheyev A.S."/>
        </authorList>
    </citation>
    <scope>NUCLEOTIDE SEQUENCE</scope>
    <source>
        <tissue evidence="1">Venom_gland</tissue>
    </source>
</reference>
<organism evidence="1">
    <name type="scientific">Micrurus lemniscatus lemniscatus</name>
    <dbReference type="NCBI Taxonomy" id="129467"/>
    <lineage>
        <taxon>Eukaryota</taxon>
        <taxon>Metazoa</taxon>
        <taxon>Chordata</taxon>
        <taxon>Craniata</taxon>
        <taxon>Vertebrata</taxon>
        <taxon>Euteleostomi</taxon>
        <taxon>Lepidosauria</taxon>
        <taxon>Squamata</taxon>
        <taxon>Bifurcata</taxon>
        <taxon>Unidentata</taxon>
        <taxon>Episquamata</taxon>
        <taxon>Toxicofera</taxon>
        <taxon>Serpentes</taxon>
        <taxon>Colubroidea</taxon>
        <taxon>Elapidae</taxon>
        <taxon>Elapinae</taxon>
        <taxon>Micrurus</taxon>
    </lineage>
</organism>
<evidence type="ECO:0000313" key="1">
    <source>
        <dbReference type="EMBL" id="LAA75262.1"/>
    </source>
</evidence>